<keyword evidence="2" id="KW-1185">Reference proteome</keyword>
<comment type="caution">
    <text evidence="1">The sequence shown here is derived from an EMBL/GenBank/DDBJ whole genome shotgun (WGS) entry which is preliminary data.</text>
</comment>
<proteinExistence type="predicted"/>
<reference evidence="1" key="1">
    <citation type="submission" date="2019-10" db="EMBL/GenBank/DDBJ databases">
        <authorList>
            <person name="Soares A.E.R."/>
            <person name="Aleixo A."/>
            <person name="Schneider P."/>
            <person name="Miyaki C.Y."/>
            <person name="Schneider M.P."/>
            <person name="Mello C."/>
            <person name="Vasconcelos A.T.R."/>
        </authorList>
    </citation>
    <scope>NUCLEOTIDE SEQUENCE</scope>
    <source>
        <tissue evidence="1">Muscle</tissue>
    </source>
</reference>
<protein>
    <submittedName>
        <fullName evidence="1">Uncharacterized protein</fullName>
    </submittedName>
</protein>
<accession>A0ABQ9D2C5</accession>
<evidence type="ECO:0000313" key="2">
    <source>
        <dbReference type="Proteomes" id="UP001145742"/>
    </source>
</evidence>
<gene>
    <name evidence="1" type="ORF">WISP_107919</name>
</gene>
<name>A0ABQ9D2C5_9PASS</name>
<organism evidence="1 2">
    <name type="scientific">Willisornis vidua</name>
    <name type="common">Xingu scale-backed antbird</name>
    <dbReference type="NCBI Taxonomy" id="1566151"/>
    <lineage>
        <taxon>Eukaryota</taxon>
        <taxon>Metazoa</taxon>
        <taxon>Chordata</taxon>
        <taxon>Craniata</taxon>
        <taxon>Vertebrata</taxon>
        <taxon>Euteleostomi</taxon>
        <taxon>Archelosauria</taxon>
        <taxon>Archosauria</taxon>
        <taxon>Dinosauria</taxon>
        <taxon>Saurischia</taxon>
        <taxon>Theropoda</taxon>
        <taxon>Coelurosauria</taxon>
        <taxon>Aves</taxon>
        <taxon>Neognathae</taxon>
        <taxon>Neoaves</taxon>
        <taxon>Telluraves</taxon>
        <taxon>Australaves</taxon>
        <taxon>Passeriformes</taxon>
        <taxon>Thamnophilidae</taxon>
        <taxon>Willisornis</taxon>
    </lineage>
</organism>
<dbReference type="Proteomes" id="UP001145742">
    <property type="component" value="Unassembled WGS sequence"/>
</dbReference>
<sequence length="75" mass="8294">MAAAGPTPAPEEQDFIQAYEDVRERYKGSAKFSVTMWSYITVCQRVWCHVPQGRCLVSLCIPTLLAGAGRFGITI</sequence>
<dbReference type="EMBL" id="WHWB01034401">
    <property type="protein sequence ID" value="KAJ7410513.1"/>
    <property type="molecule type" value="Genomic_DNA"/>
</dbReference>
<evidence type="ECO:0000313" key="1">
    <source>
        <dbReference type="EMBL" id="KAJ7410513.1"/>
    </source>
</evidence>